<dbReference type="PROSITE" id="PS50977">
    <property type="entry name" value="HTH_TETR_2"/>
    <property type="match status" value="1"/>
</dbReference>
<dbReference type="InterPro" id="IPR001647">
    <property type="entry name" value="HTH_TetR"/>
</dbReference>
<name>Q2G7P9_NOVAD</name>
<dbReference type="HOGENOM" id="CLU_069356_15_7_5"/>
<evidence type="ECO:0000256" key="4">
    <source>
        <dbReference type="ARBA" id="ARBA00023163"/>
    </source>
</evidence>
<keyword evidence="1" id="KW-0678">Repressor</keyword>
<dbReference type="InterPro" id="IPR050109">
    <property type="entry name" value="HTH-type_TetR-like_transc_reg"/>
</dbReference>
<evidence type="ECO:0000259" key="6">
    <source>
        <dbReference type="PROSITE" id="PS50977"/>
    </source>
</evidence>
<keyword evidence="3 5" id="KW-0238">DNA-binding</keyword>
<dbReference type="GO" id="GO:0000976">
    <property type="term" value="F:transcription cis-regulatory region binding"/>
    <property type="evidence" value="ECO:0007669"/>
    <property type="project" value="TreeGrafter"/>
</dbReference>
<evidence type="ECO:0000313" key="8">
    <source>
        <dbReference type="Proteomes" id="UP000009134"/>
    </source>
</evidence>
<dbReference type="InterPro" id="IPR039538">
    <property type="entry name" value="BetI_C"/>
</dbReference>
<dbReference type="Pfam" id="PF13977">
    <property type="entry name" value="TetR_C_6"/>
    <property type="match status" value="1"/>
</dbReference>
<dbReference type="PANTHER" id="PTHR30055:SF234">
    <property type="entry name" value="HTH-TYPE TRANSCRIPTIONAL REGULATOR BETI"/>
    <property type="match status" value="1"/>
</dbReference>
<dbReference type="KEGG" id="nar:Saro_1684"/>
<keyword evidence="2" id="KW-0805">Transcription regulation</keyword>
<evidence type="ECO:0000256" key="1">
    <source>
        <dbReference type="ARBA" id="ARBA00022491"/>
    </source>
</evidence>
<keyword evidence="8" id="KW-1185">Reference proteome</keyword>
<evidence type="ECO:0000256" key="5">
    <source>
        <dbReference type="PROSITE-ProRule" id="PRU00335"/>
    </source>
</evidence>
<feature type="DNA-binding region" description="H-T-H motif" evidence="5">
    <location>
        <begin position="50"/>
        <end position="69"/>
    </location>
</feature>
<dbReference type="RefSeq" id="WP_011445334.1">
    <property type="nucleotide sequence ID" value="NC_007794.1"/>
</dbReference>
<dbReference type="Proteomes" id="UP000009134">
    <property type="component" value="Chromosome"/>
</dbReference>
<feature type="domain" description="HTH tetR-type" evidence="6">
    <location>
        <begin position="27"/>
        <end position="87"/>
    </location>
</feature>
<dbReference type="Gene3D" id="1.10.357.10">
    <property type="entry name" value="Tetracycline Repressor, domain 2"/>
    <property type="match status" value="1"/>
</dbReference>
<evidence type="ECO:0000313" key="7">
    <source>
        <dbReference type="EMBL" id="ABD26124.1"/>
    </source>
</evidence>
<gene>
    <name evidence="7" type="ordered locus">Saro_1684</name>
</gene>
<reference evidence="8" key="1">
    <citation type="submission" date="2006-01" db="EMBL/GenBank/DDBJ databases">
        <title>Complete sequence of Novosphingobium aromaticivorans DSM 12444.</title>
        <authorList>
            <consortium name="US DOE Joint Genome Institute"/>
            <person name="Copeland A."/>
            <person name="Lucas S."/>
            <person name="Lapidus A."/>
            <person name="Barry K."/>
            <person name="Detter J.C."/>
            <person name="Glavina T."/>
            <person name="Hammon N."/>
            <person name="Israni S."/>
            <person name="Pitluck S."/>
            <person name="Chain P."/>
            <person name="Malfatti S."/>
            <person name="Shin M."/>
            <person name="Vergez L."/>
            <person name="Schmutz J."/>
            <person name="Larimer F."/>
            <person name="Land M."/>
            <person name="Kyrpides N."/>
            <person name="Ivanova N."/>
            <person name="Fredrickson J."/>
            <person name="Balkwill D."/>
            <person name="Romine M.F."/>
            <person name="Richardson P."/>
        </authorList>
    </citation>
    <scope>NUCLEOTIDE SEQUENCE [LARGE SCALE GENOMIC DNA]</scope>
    <source>
        <strain evidence="8">ATCC 700278 / DSM 12444 / CCUG 56034 / CIP 105152 / NBRC 16084 / F199</strain>
    </source>
</reference>
<dbReference type="GO" id="GO:0003700">
    <property type="term" value="F:DNA-binding transcription factor activity"/>
    <property type="evidence" value="ECO:0007669"/>
    <property type="project" value="TreeGrafter"/>
</dbReference>
<accession>Q2G7P9</accession>
<dbReference type="InterPro" id="IPR036271">
    <property type="entry name" value="Tet_transcr_reg_TetR-rel_C_sf"/>
</dbReference>
<dbReference type="eggNOG" id="COG1309">
    <property type="taxonomic scope" value="Bacteria"/>
</dbReference>
<protein>
    <submittedName>
        <fullName evidence="7">Transcriptional regulator, TetR family</fullName>
    </submittedName>
</protein>
<dbReference type="Pfam" id="PF00440">
    <property type="entry name" value="TetR_N"/>
    <property type="match status" value="1"/>
</dbReference>
<dbReference type="PANTHER" id="PTHR30055">
    <property type="entry name" value="HTH-TYPE TRANSCRIPTIONAL REGULATOR RUTR"/>
    <property type="match status" value="1"/>
</dbReference>
<organism evidence="7 8">
    <name type="scientific">Novosphingobium aromaticivorans (strain ATCC 700278 / DSM 12444 / CCUG 56034 / CIP 105152 / NBRC 16084 / F199)</name>
    <dbReference type="NCBI Taxonomy" id="279238"/>
    <lineage>
        <taxon>Bacteria</taxon>
        <taxon>Pseudomonadati</taxon>
        <taxon>Pseudomonadota</taxon>
        <taxon>Alphaproteobacteria</taxon>
        <taxon>Sphingomonadales</taxon>
        <taxon>Sphingomonadaceae</taxon>
        <taxon>Novosphingobium</taxon>
    </lineage>
</organism>
<dbReference type="AlphaFoldDB" id="Q2G7P9"/>
<keyword evidence="4" id="KW-0804">Transcription</keyword>
<evidence type="ECO:0000256" key="3">
    <source>
        <dbReference type="ARBA" id="ARBA00023125"/>
    </source>
</evidence>
<dbReference type="SUPFAM" id="SSF46689">
    <property type="entry name" value="Homeodomain-like"/>
    <property type="match status" value="1"/>
</dbReference>
<sequence>MYQKEDAPKFVTDMIMPEREGGYLKGHETRELILRTALTILIEEGYRAMSMRRVAAACDLKFGNLTYHYRSREDLVRAMMDAVIRSYEIEFEDIMHMPGVPPEERLRRMCMLILDDIRSKKTTRFFPELWALSNHDPFVLERIQDLYVRARAPLLEIITEMRPDLPPMDRETVSLFISGSMEGMTIFAGHEKPFEPRMPQIERVAVHAFCNLVKTITSEQIRGLATA</sequence>
<proteinExistence type="predicted"/>
<evidence type="ECO:0000256" key="2">
    <source>
        <dbReference type="ARBA" id="ARBA00023015"/>
    </source>
</evidence>
<dbReference type="SUPFAM" id="SSF48498">
    <property type="entry name" value="Tetracyclin repressor-like, C-terminal domain"/>
    <property type="match status" value="1"/>
</dbReference>
<dbReference type="InterPro" id="IPR009057">
    <property type="entry name" value="Homeodomain-like_sf"/>
</dbReference>
<dbReference type="EMBL" id="CP000248">
    <property type="protein sequence ID" value="ABD26124.1"/>
    <property type="molecule type" value="Genomic_DNA"/>
</dbReference>
<dbReference type="STRING" id="279238.Saro_1684"/>